<dbReference type="EMBL" id="AGNK02004507">
    <property type="status" value="NOT_ANNOTATED_CDS"/>
    <property type="molecule type" value="Genomic_DNA"/>
</dbReference>
<dbReference type="AlphaFoldDB" id="A0A0Q3RHL2"/>
<reference evidence="2" key="2">
    <citation type="submission" date="2018-08" db="UniProtKB">
        <authorList>
            <consortium name="EnsemblPlants"/>
        </authorList>
    </citation>
    <scope>IDENTIFICATION</scope>
    <source>
        <strain evidence="2">Yugu1</strain>
    </source>
</reference>
<proteinExistence type="predicted"/>
<organism evidence="2 3">
    <name type="scientific">Setaria italica</name>
    <name type="common">Foxtail millet</name>
    <name type="synonym">Panicum italicum</name>
    <dbReference type="NCBI Taxonomy" id="4555"/>
    <lineage>
        <taxon>Eukaryota</taxon>
        <taxon>Viridiplantae</taxon>
        <taxon>Streptophyta</taxon>
        <taxon>Embryophyta</taxon>
        <taxon>Tracheophyta</taxon>
        <taxon>Spermatophyta</taxon>
        <taxon>Magnoliopsida</taxon>
        <taxon>Liliopsida</taxon>
        <taxon>Poales</taxon>
        <taxon>Poaceae</taxon>
        <taxon>PACMAD clade</taxon>
        <taxon>Panicoideae</taxon>
        <taxon>Panicodae</taxon>
        <taxon>Paniceae</taxon>
        <taxon>Cenchrinae</taxon>
        <taxon>Setaria</taxon>
    </lineage>
</organism>
<evidence type="ECO:0000256" key="1">
    <source>
        <dbReference type="SAM" id="MobiDB-lite"/>
    </source>
</evidence>
<name>A0A0Q3RHL2_SETIT</name>
<accession>A0A0Q3RHL2</accession>
<dbReference type="InParanoid" id="A0A0Q3RHL2"/>
<reference evidence="3" key="1">
    <citation type="journal article" date="2012" name="Nat. Biotechnol.">
        <title>Reference genome sequence of the model plant Setaria.</title>
        <authorList>
            <person name="Bennetzen J.L."/>
            <person name="Schmutz J."/>
            <person name="Wang H."/>
            <person name="Percifield R."/>
            <person name="Hawkins J."/>
            <person name="Pontaroli A.C."/>
            <person name="Estep M."/>
            <person name="Feng L."/>
            <person name="Vaughn J.N."/>
            <person name="Grimwood J."/>
            <person name="Jenkins J."/>
            <person name="Barry K."/>
            <person name="Lindquist E."/>
            <person name="Hellsten U."/>
            <person name="Deshpande S."/>
            <person name="Wang X."/>
            <person name="Wu X."/>
            <person name="Mitros T."/>
            <person name="Triplett J."/>
            <person name="Yang X."/>
            <person name="Ye C.Y."/>
            <person name="Mauro-Herrera M."/>
            <person name="Wang L."/>
            <person name="Li P."/>
            <person name="Sharma M."/>
            <person name="Sharma R."/>
            <person name="Ronald P.C."/>
            <person name="Panaud O."/>
            <person name="Kellogg E.A."/>
            <person name="Brutnell T.P."/>
            <person name="Doust A.N."/>
            <person name="Tuskan G.A."/>
            <person name="Rokhsar D."/>
            <person name="Devos K.M."/>
        </authorList>
    </citation>
    <scope>NUCLEOTIDE SEQUENCE [LARGE SCALE GENOMIC DNA]</scope>
    <source>
        <strain evidence="3">cv. Yugu1</strain>
    </source>
</reference>
<evidence type="ECO:0000313" key="2">
    <source>
        <dbReference type="EnsemblPlants" id="KQK98876"/>
    </source>
</evidence>
<dbReference type="Gramene" id="KQK98876">
    <property type="protein sequence ID" value="KQK98876"/>
    <property type="gene ID" value="SETIT_012467mg"/>
</dbReference>
<protein>
    <submittedName>
        <fullName evidence="2">Uncharacterized protein</fullName>
    </submittedName>
</protein>
<evidence type="ECO:0000313" key="3">
    <source>
        <dbReference type="Proteomes" id="UP000004995"/>
    </source>
</evidence>
<sequence>MDATANFVITPDIASPDGNAGINIQISQFSWSPKRVDSARWPEGVRVFDAGDGREKTSRQRRGAVDWIGSFQVRGACHAQRRGRPLCSPAAPRRPTAPTPTKPPSRREEEMLLRVGLARSTRLRGGAVSLSLPLARRLSFETPPPPPDPEWTDTV</sequence>
<feature type="region of interest" description="Disordered" evidence="1">
    <location>
        <begin position="133"/>
        <end position="155"/>
    </location>
</feature>
<dbReference type="Proteomes" id="UP000004995">
    <property type="component" value="Unassembled WGS sequence"/>
</dbReference>
<dbReference type="EnsemblPlants" id="KQK98876">
    <property type="protein sequence ID" value="KQK98876"/>
    <property type="gene ID" value="SETIT_012467mg"/>
</dbReference>
<feature type="region of interest" description="Disordered" evidence="1">
    <location>
        <begin position="78"/>
        <end position="111"/>
    </location>
</feature>
<dbReference type="eggNOG" id="KOG4197">
    <property type="taxonomic scope" value="Eukaryota"/>
</dbReference>
<keyword evidence="3" id="KW-1185">Reference proteome</keyword>